<evidence type="ECO:0000313" key="5">
    <source>
        <dbReference type="Proteomes" id="UP000494363"/>
    </source>
</evidence>
<proteinExistence type="predicted"/>
<dbReference type="PANTHER" id="PTHR13504">
    <property type="entry name" value="FIDO DOMAIN-CONTAINING PROTEIN DDB_G0283145"/>
    <property type="match status" value="1"/>
</dbReference>
<organism evidence="4 5">
    <name type="scientific">Paraburkholderia humisilvae</name>
    <dbReference type="NCBI Taxonomy" id="627669"/>
    <lineage>
        <taxon>Bacteria</taxon>
        <taxon>Pseudomonadati</taxon>
        <taxon>Pseudomonadota</taxon>
        <taxon>Betaproteobacteria</taxon>
        <taxon>Burkholderiales</taxon>
        <taxon>Burkholderiaceae</taxon>
        <taxon>Paraburkholderia</taxon>
    </lineage>
</organism>
<dbReference type="EMBL" id="CADIKH010000097">
    <property type="protein sequence ID" value="CAB3774123.1"/>
    <property type="molecule type" value="Genomic_DNA"/>
</dbReference>
<evidence type="ECO:0000313" key="4">
    <source>
        <dbReference type="EMBL" id="CAB3774123.1"/>
    </source>
</evidence>
<gene>
    <name evidence="4" type="ORF">LMG29542_07594</name>
</gene>
<dbReference type="InterPro" id="IPR003812">
    <property type="entry name" value="Fido"/>
</dbReference>
<dbReference type="PROSITE" id="PS51459">
    <property type="entry name" value="FIDO"/>
    <property type="match status" value="1"/>
</dbReference>
<dbReference type="Proteomes" id="UP000494363">
    <property type="component" value="Unassembled WGS sequence"/>
</dbReference>
<dbReference type="Pfam" id="PF02661">
    <property type="entry name" value="Fic"/>
    <property type="match status" value="1"/>
</dbReference>
<evidence type="ECO:0000256" key="1">
    <source>
        <dbReference type="PIRSR" id="PIRSR640198-1"/>
    </source>
</evidence>
<dbReference type="SUPFAM" id="SSF140931">
    <property type="entry name" value="Fic-like"/>
    <property type="match status" value="1"/>
</dbReference>
<accession>A0A6J5F6Y6</accession>
<evidence type="ECO:0000256" key="2">
    <source>
        <dbReference type="PIRSR" id="PIRSR640198-2"/>
    </source>
</evidence>
<dbReference type="InterPro" id="IPR040198">
    <property type="entry name" value="Fido_containing"/>
</dbReference>
<sequence>MAAPNEKLADSLKVLKALQDQGFRVFQPSAMPSLTRTHRERLVKTGFLKQVMQGWYLANNPEDADGDSTHWYANMEVFVAAYANSRFDDDWQLSAELSVLKHSGHTSIAKQLQLQSPKANNQMQELPHGCSLFLYRISESQLVASRAPDASGLLLMPLPDALIRVSPTFFVQHEMAAQIAMRQVDISLLIARLLEGGHSLVAGRLAGALRAVGRTADANQLLTTMKAAMYATTENNPFERPLAQINGRRNESPYVLRIEAMWSTMRETVIKRFENVPRQDIPDANSLLSDIAARYVADAYHSLSIEGYRVSAELIEKVRNGQWSPLTHPEDRQTRDAMAAKGYAETHRQVKALIGRVVKEGLKPAEAFSVDFFQWYVTLFSPSVQAGILKAGDLAGFRNNQVFIRNALHVPPPPEAVRECMPALMDLLENEDHPGVRAVLGHFIFVFIHPYMDGNGRLSRFVMNFMLTTGGYTWTIVTVQSRKAYLDALEQASTYGNIKPFADLLCSLISEQAATPVERITQRPEAGNWTAPPV</sequence>
<dbReference type="GO" id="GO:0005524">
    <property type="term" value="F:ATP binding"/>
    <property type="evidence" value="ECO:0007669"/>
    <property type="project" value="UniProtKB-KW"/>
</dbReference>
<feature type="binding site" evidence="2">
    <location>
        <begin position="453"/>
        <end position="460"/>
    </location>
    <ligand>
        <name>ATP</name>
        <dbReference type="ChEBI" id="CHEBI:30616"/>
    </ligand>
</feature>
<keyword evidence="2" id="KW-0547">Nucleotide-binding</keyword>
<dbReference type="Gene3D" id="1.10.3290.10">
    <property type="entry name" value="Fido-like domain"/>
    <property type="match status" value="1"/>
</dbReference>
<dbReference type="InterPro" id="IPR036597">
    <property type="entry name" value="Fido-like_dom_sf"/>
</dbReference>
<dbReference type="PANTHER" id="PTHR13504:SF38">
    <property type="entry name" value="FIDO DOMAIN-CONTAINING PROTEIN"/>
    <property type="match status" value="1"/>
</dbReference>
<name>A0A6J5F6Y6_9BURK</name>
<feature type="domain" description="Fido" evidence="3">
    <location>
        <begin position="368"/>
        <end position="507"/>
    </location>
</feature>
<evidence type="ECO:0000259" key="3">
    <source>
        <dbReference type="PROSITE" id="PS51459"/>
    </source>
</evidence>
<feature type="active site" evidence="1">
    <location>
        <position position="449"/>
    </location>
</feature>
<keyword evidence="2" id="KW-0067">ATP-binding</keyword>
<protein>
    <recommendedName>
        <fullName evidence="3">Fido domain-containing protein</fullName>
    </recommendedName>
</protein>
<dbReference type="AlphaFoldDB" id="A0A6J5F6Y6"/>
<reference evidence="4 5" key="1">
    <citation type="submission" date="2020-04" db="EMBL/GenBank/DDBJ databases">
        <authorList>
            <person name="De Canck E."/>
        </authorList>
    </citation>
    <scope>NUCLEOTIDE SEQUENCE [LARGE SCALE GENOMIC DNA]</scope>
    <source>
        <strain evidence="4 5">LMG 29542</strain>
    </source>
</reference>
<dbReference type="RefSeq" id="WP_175232852.1">
    <property type="nucleotide sequence ID" value="NZ_CADIKH010000097.1"/>
</dbReference>
<keyword evidence="5" id="KW-1185">Reference proteome</keyword>